<dbReference type="Proteomes" id="UP000610026">
    <property type="component" value="Segment"/>
</dbReference>
<dbReference type="RefSeq" id="YP_010671629.1">
    <property type="nucleotide sequence ID" value="NC_070969.1"/>
</dbReference>
<protein>
    <submittedName>
        <fullName evidence="1">Uncharacterized protein</fullName>
    </submittedName>
</protein>
<organism evidence="1 2">
    <name type="scientific">Pseudomonas phage Itty13</name>
    <dbReference type="NCBI Taxonomy" id="2805750"/>
    <lineage>
        <taxon>Viruses</taxon>
        <taxon>Duplodnaviria</taxon>
        <taxon>Heunggongvirae</taxon>
        <taxon>Uroviricota</taxon>
        <taxon>Caudoviricetes</taxon>
        <taxon>Ittyvirus</taxon>
        <taxon>Ittyvirus itty13</taxon>
    </lineage>
</organism>
<reference evidence="1" key="1">
    <citation type="submission" date="2021-01" db="EMBL/GenBank/DDBJ databases">
        <authorList>
            <person name="Ben Porat S."/>
            <person name="Alkalay-Oren S."/>
            <person name="Coppenhagen-Glazer S."/>
            <person name="Hazan R."/>
        </authorList>
    </citation>
    <scope>NUCLEOTIDE SEQUENCE</scope>
</reference>
<evidence type="ECO:0000313" key="1">
    <source>
        <dbReference type="EMBL" id="QRE00616.1"/>
    </source>
</evidence>
<dbReference type="KEGG" id="vg:77947883"/>
<keyword evidence="2" id="KW-1185">Reference proteome</keyword>
<proteinExistence type="predicted"/>
<evidence type="ECO:0000313" key="2">
    <source>
        <dbReference type="Proteomes" id="UP000610026"/>
    </source>
</evidence>
<sequence>MSPFLKLAVAGLALTLLAAFVVLEIIAANLGGMPL</sequence>
<name>A0A889IQQ7_9CAUD</name>
<accession>A0A889IQQ7</accession>
<dbReference type="GeneID" id="77947883"/>
<dbReference type="EMBL" id="MW460249">
    <property type="protein sequence ID" value="QRE00616.1"/>
    <property type="molecule type" value="Genomic_DNA"/>
</dbReference>